<dbReference type="GO" id="GO:0008663">
    <property type="term" value="F:2',3'-cyclic-nucleotide 2'-phosphodiesterase activity"/>
    <property type="evidence" value="ECO:0007669"/>
    <property type="project" value="TreeGrafter"/>
</dbReference>
<dbReference type="PANTHER" id="PTHR16509:SF1">
    <property type="entry name" value="MANGANESE-DEPENDENT ADP-RIBOSE_CDP-ALCOHOL DIPHOSPHATASE"/>
    <property type="match status" value="1"/>
</dbReference>
<keyword evidence="3" id="KW-1185">Reference proteome</keyword>
<dbReference type="InterPro" id="IPR004843">
    <property type="entry name" value="Calcineurin-like_PHP"/>
</dbReference>
<sequence length="313" mass="35441">MVFHPKIELFGKLTGLVATVGLAVTLFAGSPTAPTYAKGAEQPKLEFGVVPDVQYCDCEINGTRYYRNSVSKLIDASQALNQENVDFTVQLGDLIDRDVESFSTILPIFNMIEGRKYHVLGNHDFAVKTDEVIDILGMQNQYYDFKYKNWRFVVLDTNDLSFYANPEGSEKYEEAEEMYNELVESGAIHAQTYNGGISAEQLTWLQDVMDKSAKRNEKVVVFGHMPVYPENNHNVWNAEEVTEVLEANDNVVAYFNGHNHAGNYGLQNGVHYVNLEGMVETEDTTAYSIIRIYKDRLEIDGYGRQGDRVLEIQ</sequence>
<dbReference type="GO" id="GO:0047734">
    <property type="term" value="F:CDP-glycerol diphosphatase activity"/>
    <property type="evidence" value="ECO:0007669"/>
    <property type="project" value="TreeGrafter"/>
</dbReference>
<dbReference type="PANTHER" id="PTHR16509">
    <property type="match status" value="1"/>
</dbReference>
<gene>
    <name evidence="2" type="ORF">GI584_05825</name>
</gene>
<evidence type="ECO:0000313" key="3">
    <source>
        <dbReference type="Proteomes" id="UP000339690"/>
    </source>
</evidence>
<dbReference type="SUPFAM" id="SSF56300">
    <property type="entry name" value="Metallo-dependent phosphatases"/>
    <property type="match status" value="1"/>
</dbReference>
<dbReference type="GO" id="GO:0047631">
    <property type="term" value="F:ADP-ribose diphosphatase activity"/>
    <property type="evidence" value="ECO:0007669"/>
    <property type="project" value="TreeGrafter"/>
</dbReference>
<evidence type="ECO:0000313" key="2">
    <source>
        <dbReference type="EMBL" id="QGH33561.1"/>
    </source>
</evidence>
<feature type="domain" description="Calcineurin-like phosphoesterase" evidence="1">
    <location>
        <begin position="73"/>
        <end position="261"/>
    </location>
</feature>
<dbReference type="GO" id="GO:0030145">
    <property type="term" value="F:manganese ion binding"/>
    <property type="evidence" value="ECO:0007669"/>
    <property type="project" value="TreeGrafter"/>
</dbReference>
<evidence type="ECO:0000259" key="1">
    <source>
        <dbReference type="Pfam" id="PF00149"/>
    </source>
</evidence>
<accession>A0A5Q2THE6</accession>
<dbReference type="InterPro" id="IPR029052">
    <property type="entry name" value="Metallo-depent_PP-like"/>
</dbReference>
<dbReference type="Proteomes" id="UP000339690">
    <property type="component" value="Chromosome"/>
</dbReference>
<proteinExistence type="predicted"/>
<dbReference type="EMBL" id="CP045915">
    <property type="protein sequence ID" value="QGH33561.1"/>
    <property type="molecule type" value="Genomic_DNA"/>
</dbReference>
<dbReference type="Gene3D" id="3.60.21.10">
    <property type="match status" value="1"/>
</dbReference>
<organism evidence="2 3">
    <name type="scientific">Gracilibacillus salitolerans</name>
    <dbReference type="NCBI Taxonomy" id="2663022"/>
    <lineage>
        <taxon>Bacteria</taxon>
        <taxon>Bacillati</taxon>
        <taxon>Bacillota</taxon>
        <taxon>Bacilli</taxon>
        <taxon>Bacillales</taxon>
        <taxon>Bacillaceae</taxon>
        <taxon>Gracilibacillus</taxon>
    </lineage>
</organism>
<protein>
    <submittedName>
        <fullName evidence="2">Phosphatase</fullName>
    </submittedName>
</protein>
<name>A0A5Q2THE6_9BACI</name>
<dbReference type="Pfam" id="PF00149">
    <property type="entry name" value="Metallophos"/>
    <property type="match status" value="1"/>
</dbReference>
<dbReference type="KEGG" id="grc:GI584_05825"/>
<dbReference type="AlphaFoldDB" id="A0A5Q2THE6"/>
<reference evidence="2 3" key="1">
    <citation type="submission" date="2019-11" db="EMBL/GenBank/DDBJ databases">
        <title>Gracilibacillus salitolerans sp. nov., a moderate halophile isolated from a saline soil in northwest China.</title>
        <authorList>
            <person name="Gan L."/>
        </authorList>
    </citation>
    <scope>NUCLEOTIDE SEQUENCE [LARGE SCALE GENOMIC DNA]</scope>
    <source>
        <strain evidence="2 3">SCU50</strain>
    </source>
</reference>